<dbReference type="GO" id="GO:0005737">
    <property type="term" value="C:cytoplasm"/>
    <property type="evidence" value="ECO:0007669"/>
    <property type="project" value="UniProtKB-SubCell"/>
</dbReference>
<dbReference type="NCBIfam" id="TIGR00451">
    <property type="entry name" value="unchar_dom_2"/>
    <property type="match status" value="1"/>
</dbReference>
<dbReference type="Pfam" id="PF17832">
    <property type="entry name" value="Pre-PUA"/>
    <property type="match status" value="1"/>
</dbReference>
<dbReference type="InterPro" id="IPR048247">
    <property type="entry name" value="eIF2D_N"/>
</dbReference>
<dbReference type="FunFam" id="3.10.400.20:FF:000004">
    <property type="entry name" value="Eukaryotic Initiation Factor"/>
    <property type="match status" value="1"/>
</dbReference>
<dbReference type="InterPro" id="IPR039759">
    <property type="entry name" value="eIF2D_SUI1"/>
</dbReference>
<dbReference type="SUPFAM" id="SSF47592">
    <property type="entry name" value="SWIB/MDM2 domain"/>
    <property type="match status" value="1"/>
</dbReference>
<dbReference type="InterPro" id="IPR036877">
    <property type="entry name" value="SUI1_dom_sf"/>
</dbReference>
<protein>
    <submittedName>
        <fullName evidence="5">Ligatin</fullName>
    </submittedName>
</protein>
<dbReference type="SUPFAM" id="SSF55159">
    <property type="entry name" value="eIF1-like"/>
    <property type="match status" value="1"/>
</dbReference>
<feature type="domain" description="SUI1" evidence="3">
    <location>
        <begin position="524"/>
        <end position="596"/>
    </location>
</feature>
<dbReference type="Pfam" id="PF01253">
    <property type="entry name" value="SUI1"/>
    <property type="match status" value="1"/>
</dbReference>
<reference evidence="5 6" key="1">
    <citation type="journal article" date="2014" name="Nat. Commun.">
        <title>Molecular traces of alternative social organization in a termite genome.</title>
        <authorList>
            <person name="Terrapon N."/>
            <person name="Li C."/>
            <person name="Robertson H.M."/>
            <person name="Ji L."/>
            <person name="Meng X."/>
            <person name="Booth W."/>
            <person name="Chen Z."/>
            <person name="Childers C.P."/>
            <person name="Glastad K.M."/>
            <person name="Gokhale K."/>
            <person name="Gowin J."/>
            <person name="Gronenberg W."/>
            <person name="Hermansen R.A."/>
            <person name="Hu H."/>
            <person name="Hunt B.G."/>
            <person name="Huylmans A.K."/>
            <person name="Khalil S.M."/>
            <person name="Mitchell R.D."/>
            <person name="Munoz-Torres M.C."/>
            <person name="Mustard J.A."/>
            <person name="Pan H."/>
            <person name="Reese J.T."/>
            <person name="Scharf M.E."/>
            <person name="Sun F."/>
            <person name="Vogel H."/>
            <person name="Xiao J."/>
            <person name="Yang W."/>
            <person name="Yang Z."/>
            <person name="Yang Z."/>
            <person name="Zhou J."/>
            <person name="Zhu J."/>
            <person name="Brent C.S."/>
            <person name="Elsik C.G."/>
            <person name="Goodisman M.A."/>
            <person name="Liberles D.A."/>
            <person name="Roe R.M."/>
            <person name="Vargo E.L."/>
            <person name="Vilcinskas A."/>
            <person name="Wang J."/>
            <person name="Bornberg-Bauer E."/>
            <person name="Korb J."/>
            <person name="Zhang G."/>
            <person name="Liebig J."/>
        </authorList>
    </citation>
    <scope>NUCLEOTIDE SEQUENCE [LARGE SCALE GENOMIC DNA]</scope>
    <source>
        <tissue evidence="5">Whole organism</tissue>
    </source>
</reference>
<evidence type="ECO:0000259" key="4">
    <source>
        <dbReference type="PROSITE" id="PS51925"/>
    </source>
</evidence>
<dbReference type="CDD" id="cd11608">
    <property type="entry name" value="eIF2D_C"/>
    <property type="match status" value="1"/>
</dbReference>
<comment type="similarity">
    <text evidence="1">Belongs to the eIF2D family.</text>
</comment>
<proteinExistence type="inferred from homology"/>
<dbReference type="Gene3D" id="3.30.780.10">
    <property type="entry name" value="SUI1-like domain"/>
    <property type="match status" value="1"/>
</dbReference>
<dbReference type="InterPro" id="IPR057429">
    <property type="entry name" value="WH_eIF2D"/>
</dbReference>
<name>A0A067QYP9_ZOONE</name>
<dbReference type="InterPro" id="IPR048248">
    <property type="entry name" value="PUA_eIF2d-like"/>
</dbReference>
<gene>
    <name evidence="5" type="ORF">L798_09438</name>
</gene>
<dbReference type="OMA" id="MFLKPYR"/>
<dbReference type="InterPro" id="IPR015947">
    <property type="entry name" value="PUA-like_sf"/>
</dbReference>
<dbReference type="InterPro" id="IPR058886">
    <property type="entry name" value="SWIB_eIF2D"/>
</dbReference>
<keyword evidence="6" id="KW-1185">Reference proteome</keyword>
<dbReference type="STRING" id="136037.A0A067QYP9"/>
<dbReference type="CDD" id="cd21156">
    <property type="entry name" value="PUA_eIF2d-like"/>
    <property type="match status" value="1"/>
</dbReference>
<dbReference type="PANTHER" id="PTHR12217">
    <property type="entry name" value="EUKARYOTIC TRANSLATION INITIATION FACTOR 2D"/>
    <property type="match status" value="1"/>
</dbReference>
<dbReference type="InterPro" id="IPR004521">
    <property type="entry name" value="Uncharacterised_CHP00451"/>
</dbReference>
<dbReference type="Gene3D" id="3.10.400.20">
    <property type="match status" value="1"/>
</dbReference>
<dbReference type="GO" id="GO:0003743">
    <property type="term" value="F:translation initiation factor activity"/>
    <property type="evidence" value="ECO:0007669"/>
    <property type="project" value="InterPro"/>
</dbReference>
<dbReference type="InterPro" id="IPR036885">
    <property type="entry name" value="SWIB_MDM2_dom_sf"/>
</dbReference>
<sequence length="614" mass="68343">MFHKPFRIKTNTQLKGSERRRIRQEVMKQFPQISENDLQALFPPKEVMSAVKIITHGGDLSVVYCVQKLPLIFELEQKMYPTVCMLWSFPSILPSFTTWPQVFNRLAGGADLMLPGIVLKRQLHVKAYGNLQKGEAVAINMTTNKAPVAVGVTALSSFDMYMAAQRGKAVKILHFVGDELWSYGTKLTIPELGPPPGYEVEVDISSLSVEDSNPANTEHTIKAESELVNKSDAQTASLPGDLEKNAVENLRENATDLILDVVSADNSEDLDMGKVFDSNGILQEHTGIEVVPELGVNPQEVMDKLLEYCFLKAWKTSAKKIGFPLLTSNFYKLHMLPACPSGKQLDLKRSSHKKLSKFLSAMENLDLIKVTELTKGVESIMMVNRNHPMYKEFVDIEESFDDAGKMTEASAKTVKPAIVELYTVTAAVLPLFSKFGLRKGGSLPVADVRKHVTDYVKKEKLQDPMNRNLVRVDAVLQAAVQNPNTVAVSWEDLMGLIIGRMSHSYQMTFSDHKTVAQKGKLDPIDIQVGRRTGNKKVTLINNLELYGINIQEFARECQHGVAASTSISTVQGKKSQQLLVQGNQVLFVGNLLMGKYQIPKHYIRGLDSAPRQKK</sequence>
<evidence type="ECO:0000256" key="1">
    <source>
        <dbReference type="ARBA" id="ARBA00010359"/>
    </source>
</evidence>
<dbReference type="PROSITE" id="PS50296">
    <property type="entry name" value="SUI1"/>
    <property type="match status" value="1"/>
</dbReference>
<dbReference type="SUPFAM" id="SSF88697">
    <property type="entry name" value="PUA domain-like"/>
    <property type="match status" value="1"/>
</dbReference>
<dbReference type="Pfam" id="PF25304">
    <property type="entry name" value="WHD_eIF2D"/>
    <property type="match status" value="1"/>
</dbReference>
<dbReference type="Proteomes" id="UP000027135">
    <property type="component" value="Unassembled WGS sequence"/>
</dbReference>
<evidence type="ECO:0000256" key="2">
    <source>
        <dbReference type="ARBA" id="ARBA00022490"/>
    </source>
</evidence>
<dbReference type="InterPro" id="IPR001950">
    <property type="entry name" value="SUI1"/>
</dbReference>
<organism evidence="5 6">
    <name type="scientific">Zootermopsis nevadensis</name>
    <name type="common">Dampwood termite</name>
    <dbReference type="NCBI Taxonomy" id="136037"/>
    <lineage>
        <taxon>Eukaryota</taxon>
        <taxon>Metazoa</taxon>
        <taxon>Ecdysozoa</taxon>
        <taxon>Arthropoda</taxon>
        <taxon>Hexapoda</taxon>
        <taxon>Insecta</taxon>
        <taxon>Pterygota</taxon>
        <taxon>Neoptera</taxon>
        <taxon>Polyneoptera</taxon>
        <taxon>Dictyoptera</taxon>
        <taxon>Blattodea</taxon>
        <taxon>Blattoidea</taxon>
        <taxon>Termitoidae</taxon>
        <taxon>Termopsidae</taxon>
        <taxon>Zootermopsis</taxon>
    </lineage>
</organism>
<evidence type="ECO:0000313" key="5">
    <source>
        <dbReference type="EMBL" id="KDR15625.1"/>
    </source>
</evidence>
<dbReference type="PANTHER" id="PTHR12217:SF4">
    <property type="entry name" value="EUKARYOTIC TRANSLATION INITIATION FACTOR 2D"/>
    <property type="match status" value="1"/>
</dbReference>
<dbReference type="GO" id="GO:0003723">
    <property type="term" value="F:RNA binding"/>
    <property type="evidence" value="ECO:0007669"/>
    <property type="project" value="InterPro"/>
</dbReference>
<dbReference type="CDD" id="cd11610">
    <property type="entry name" value="eIF2D_N"/>
    <property type="match status" value="1"/>
</dbReference>
<keyword evidence="2" id="KW-0963">Cytoplasm</keyword>
<dbReference type="eggNOG" id="KOG2522">
    <property type="taxonomic scope" value="Eukaryota"/>
</dbReference>
<dbReference type="InterPro" id="IPR041366">
    <property type="entry name" value="Pre-PUA"/>
</dbReference>
<dbReference type="Pfam" id="PF26292">
    <property type="entry name" value="PUA_elF2D"/>
    <property type="match status" value="1"/>
</dbReference>
<evidence type="ECO:0000313" key="6">
    <source>
        <dbReference type="Proteomes" id="UP000027135"/>
    </source>
</evidence>
<dbReference type="GO" id="GO:0001731">
    <property type="term" value="P:formation of translation preinitiation complex"/>
    <property type="evidence" value="ECO:0007669"/>
    <property type="project" value="InterPro"/>
</dbReference>
<feature type="domain" description="DM2" evidence="4">
    <location>
        <begin position="420"/>
        <end position="503"/>
    </location>
</feature>
<dbReference type="PROSITE" id="PS51925">
    <property type="entry name" value="SWIB_MDM2"/>
    <property type="match status" value="1"/>
</dbReference>
<dbReference type="InParanoid" id="A0A067QYP9"/>
<dbReference type="EMBL" id="KK852819">
    <property type="protein sequence ID" value="KDR15625.1"/>
    <property type="molecule type" value="Genomic_DNA"/>
</dbReference>
<dbReference type="Pfam" id="PF26291">
    <property type="entry name" value="SWIB_eIF2D"/>
    <property type="match status" value="1"/>
</dbReference>
<dbReference type="InterPro" id="IPR039757">
    <property type="entry name" value="EIF2D"/>
</dbReference>
<evidence type="ECO:0000259" key="3">
    <source>
        <dbReference type="PROSITE" id="PS50296"/>
    </source>
</evidence>
<accession>A0A067QYP9</accession>
<dbReference type="OrthoDB" id="199771at2759"/>
<dbReference type="FunCoup" id="A0A067QYP9">
    <property type="interactions" value="1071"/>
</dbReference>
<dbReference type="InterPro" id="IPR003121">
    <property type="entry name" value="SWIB_MDM2_domain"/>
</dbReference>
<dbReference type="AlphaFoldDB" id="A0A067QYP9"/>
<dbReference type="PROSITE" id="PS50890">
    <property type="entry name" value="PUA"/>
    <property type="match status" value="1"/>
</dbReference>